<dbReference type="OrthoDB" id="1253390at2"/>
<keyword evidence="3" id="KW-1185">Reference proteome</keyword>
<dbReference type="EMBL" id="CAJA01000032">
    <property type="protein sequence ID" value="CCH72015.1"/>
    <property type="molecule type" value="Genomic_DNA"/>
</dbReference>
<accession>W6JU66</accession>
<keyword evidence="1" id="KW-0732">Signal</keyword>
<evidence type="ECO:0000313" key="3">
    <source>
        <dbReference type="Proteomes" id="UP000035763"/>
    </source>
</evidence>
<dbReference type="SUPFAM" id="SSF55486">
    <property type="entry name" value="Metalloproteases ('zincins'), catalytic domain"/>
    <property type="match status" value="2"/>
</dbReference>
<comment type="caution">
    <text evidence="2">The sequence shown here is derived from an EMBL/GenBank/DDBJ whole genome shotgun (WGS) entry which is preliminary data.</text>
</comment>
<name>W6JU66_9MICO</name>
<dbReference type="GO" id="GO:0008237">
    <property type="term" value="F:metallopeptidase activity"/>
    <property type="evidence" value="ECO:0007669"/>
    <property type="project" value="InterPro"/>
</dbReference>
<proteinExistence type="predicted"/>
<evidence type="ECO:0000313" key="2">
    <source>
        <dbReference type="EMBL" id="CCH72015.1"/>
    </source>
</evidence>
<evidence type="ECO:0000256" key="1">
    <source>
        <dbReference type="SAM" id="SignalP"/>
    </source>
</evidence>
<gene>
    <name evidence="2" type="ORF">BN11_1270005</name>
</gene>
<dbReference type="RefSeq" id="WP_157044063.1">
    <property type="nucleotide sequence ID" value="NZ_HG764815.1"/>
</dbReference>
<feature type="signal peptide" evidence="1">
    <location>
        <begin position="1"/>
        <end position="22"/>
    </location>
</feature>
<sequence>MRRSSTMLVAGAVTALACGVVAAPAGAESAPPSRPGTQVPVYAGPLDGTTSLIADDTSGKAARTARITVTYHGFNATSKAAFQRAVDMWSTKISSPVPITVDATWAPLGSNILGSAGSNYIWKVGGVWQGDAIANKKAGRQLNSAPDIVARFSSSFTNWHFGTGPAPAGKYDFTSVVAHEIGHGLGFWGVGRVNGALGTVRYNGANGVYDRYTKLGSSTGSPLLWKMPDNSTKLGSALRSNNLYFDSPAVRNANGGKAARLYAPGTWRQGSSYSHLNESTYPKGNPNSLMTYAIGGGETIRTPGNITMAIFKTIGW</sequence>
<organism evidence="2 3">
    <name type="scientific">Nostocoides australiense Ben110</name>
    <dbReference type="NCBI Taxonomy" id="1193182"/>
    <lineage>
        <taxon>Bacteria</taxon>
        <taxon>Bacillati</taxon>
        <taxon>Actinomycetota</taxon>
        <taxon>Actinomycetes</taxon>
        <taxon>Micrococcales</taxon>
        <taxon>Intrasporangiaceae</taxon>
        <taxon>Nostocoides</taxon>
    </lineage>
</organism>
<dbReference type="PROSITE" id="PS51257">
    <property type="entry name" value="PROKAR_LIPOPROTEIN"/>
    <property type="match status" value="1"/>
</dbReference>
<dbReference type="STRING" id="1193182.BN11_1270005"/>
<dbReference type="AlphaFoldDB" id="W6JU66"/>
<protein>
    <submittedName>
        <fullName evidence="2">Uncharacterized protein</fullName>
    </submittedName>
</protein>
<feature type="chain" id="PRO_5038915396" evidence="1">
    <location>
        <begin position="23"/>
        <end position="316"/>
    </location>
</feature>
<dbReference type="Gene3D" id="3.40.390.10">
    <property type="entry name" value="Collagenase (Catalytic Domain)"/>
    <property type="match status" value="1"/>
</dbReference>
<dbReference type="Proteomes" id="UP000035763">
    <property type="component" value="Unassembled WGS sequence"/>
</dbReference>
<reference evidence="2 3" key="1">
    <citation type="journal article" date="2013" name="ISME J.">
        <title>A metabolic model for members of the genus Tetrasphaera involved in enhanced biological phosphorus removal.</title>
        <authorList>
            <person name="Kristiansen R."/>
            <person name="Nguyen H.T.T."/>
            <person name="Saunders A.M."/>
            <person name="Nielsen J.L."/>
            <person name="Wimmer R."/>
            <person name="Le V.Q."/>
            <person name="McIlroy S.J."/>
            <person name="Petrovski S."/>
            <person name="Seviour R.J."/>
            <person name="Calteau A."/>
            <person name="Nielsen K.L."/>
            <person name="Nielsen P.H."/>
        </authorList>
    </citation>
    <scope>NUCLEOTIDE SEQUENCE [LARGE SCALE GENOMIC DNA]</scope>
    <source>
        <strain evidence="2 3">Ben110</strain>
    </source>
</reference>
<dbReference type="InterPro" id="IPR024079">
    <property type="entry name" value="MetalloPept_cat_dom_sf"/>
</dbReference>